<evidence type="ECO:0000256" key="9">
    <source>
        <dbReference type="PROSITE-ProRule" id="PRU00169"/>
    </source>
</evidence>
<dbReference type="PROSITE" id="PS50109">
    <property type="entry name" value="HIS_KIN"/>
    <property type="match status" value="1"/>
</dbReference>
<dbReference type="Gene3D" id="3.40.50.2300">
    <property type="match status" value="1"/>
</dbReference>
<evidence type="ECO:0000256" key="8">
    <source>
        <dbReference type="ARBA" id="ARBA00023012"/>
    </source>
</evidence>
<dbReference type="PROSITE" id="PS50110">
    <property type="entry name" value="RESPONSE_REGULATORY"/>
    <property type="match status" value="1"/>
</dbReference>
<dbReference type="SUPFAM" id="SSF55874">
    <property type="entry name" value="ATPase domain of HSP90 chaperone/DNA topoisomerase II/histidine kinase"/>
    <property type="match status" value="1"/>
</dbReference>
<dbReference type="CDD" id="cd17546">
    <property type="entry name" value="REC_hyHK_CKI1_RcsC-like"/>
    <property type="match status" value="1"/>
</dbReference>
<dbReference type="CDD" id="cd16922">
    <property type="entry name" value="HATPase_EvgS-ArcB-TorS-like"/>
    <property type="match status" value="1"/>
</dbReference>
<dbReference type="InterPro" id="IPR003594">
    <property type="entry name" value="HATPase_dom"/>
</dbReference>
<dbReference type="GO" id="GO:0000155">
    <property type="term" value="F:phosphorelay sensor kinase activity"/>
    <property type="evidence" value="ECO:0007669"/>
    <property type="project" value="InterPro"/>
</dbReference>
<dbReference type="SUPFAM" id="SSF52540">
    <property type="entry name" value="P-loop containing nucleoside triphosphate hydrolases"/>
    <property type="match status" value="1"/>
</dbReference>
<feature type="domain" description="Protein kinase" evidence="12">
    <location>
        <begin position="44"/>
        <end position="358"/>
    </location>
</feature>
<keyword evidence="6" id="KW-0418">Kinase</keyword>
<comment type="caution">
    <text evidence="15">The sequence shown here is derived from an EMBL/GenBank/DDBJ whole genome shotgun (WGS) entry which is preliminary data.</text>
</comment>
<dbReference type="SUPFAM" id="SSF47384">
    <property type="entry name" value="Homodimeric domain of signal transducing histidine kinase"/>
    <property type="match status" value="1"/>
</dbReference>
<gene>
    <name evidence="15" type="ORF">G6F51_001078</name>
</gene>
<feature type="region of interest" description="Disordered" evidence="11">
    <location>
        <begin position="1408"/>
        <end position="1440"/>
    </location>
</feature>
<feature type="domain" description="Response regulatory" evidence="14">
    <location>
        <begin position="2086"/>
        <end position="2209"/>
    </location>
</feature>
<dbReference type="InterPro" id="IPR027417">
    <property type="entry name" value="P-loop_NTPase"/>
</dbReference>
<dbReference type="PANTHER" id="PTHR45339">
    <property type="entry name" value="HYBRID SIGNAL TRANSDUCTION HISTIDINE KINASE J"/>
    <property type="match status" value="1"/>
</dbReference>
<dbReference type="InterPro" id="IPR041664">
    <property type="entry name" value="AAA_16"/>
</dbReference>
<sequence length="2214" mass="250717">MSSYKQDNNKSKIKHKSFPHRNSSGNFDINYDTFELKIPNYIFAKPVELNGAGSLIAISLGKRLTDNKPILAKISPHLIRLEREYYLSKRIYPLCPQNIPQPIEYVSLPQNGLAVLLYSDVRPDDFLYFQDNYHSLYSICALPDKSTTWPPEREPLPCKAFTLNVFLKFAIECCSVLQFLHENGVIHGELRPSAFYCHHDQDLDRLKVKIWNFGGGLKSYEDLLLTRWRSLMADKVATTINLQDTVSAYHHRLYSSKELQSSLVYVSPEQTGRTSNVIDHRADLYSLGIMFFILLTNRAPFEGTAMDVIEAILSKNVPFVHNFRKDIPPVISLIIDKLTRKSVDERYDSAYGLKKDLLECQKRLENQVEETLVFFPLGQHDVNPVFKIADGVYGREKELEQIRNVIDRVSVLYERSKDEEQFSQSEIIVLRGPGGIGKSTLASVIHIEARQSGYTATAKFDKNQKSPYNGLLRCLSSILRQLLTEPESVVKDFYRELKDNLGPQFSNVRLLVSKVPELKPILYDYKEKINPVDDDALSSILNTEIRFHSCLDDLQEADEPSINLIRVLIRSRIAILIILTFRDGDETPQSIVKILENTNDHSVTNIQLQPLSIDILQELVRHTFYSTYDPQQLDIIRPLVDLIYTWTRGNPFFAKQFLRIMKRKDDIWFDWNDKNWKFRLDNKKHQSIFDVRQLVSHLKSLDTPTQALLMWASLIGHVFNFRKIKWLMQEEAMTGLQTALNEGIVQYKAGDDFNFTHDRYCQAASMLIVNDSQREKMHFKIGQMLMAEEEEEEEEEADRKVFWVADHLLKSANLIRLCDKTRCFREVLIKAGNEATAAGAPQTAVAYYECAFSLLPQDRWRDGPDSSFEETLSLYIKLLKLINCSSLSANKHNQMVQEVLGHTQDYPLERVQIWCIQARACFRDTNYRQGIDILLNGLSELGVIIEDEAMGLYHRVKSTVNSIGFDALNKLRPCKDSKRLATMILLNEGCMGAYWLDPNLADILGLKICELSLDSGYTSSSGGGFVWAGCTAARLMEFSFAVELGKIGMTMAKKYAGNSEIARAIIVHHSMLAQWTGVPIHQYFEQFQKAYTYAVAAGDGLYSSLALFHASTTLYWTGRHLTDIRCYIEKSLDESKRNRAKDVLVLNISLLRSVLVFQGKTDSLLDPKTMMNESEIFDETTYVNNLKSQSSGNALSWHYSCKIILLFHFGFYKEAADSGFEIFNDSLNGTIHRHIGIAIYYHSLAIIERLRDKDLEPEVREKYKAQLDAHKENFSILASYSNVNYGLNYKILCAQLSTLEDNLKTTLDLFNKAIEHSQKDNWISVLGFVHELVAQHYIRVGLDMLALPMLEKSIDCYRQWGAYGKVKYLQRKYKHLLDHLLGNNRDCGVQTEDVIVGFTANVNEGNIWDNTSDETATDPSLKEANSGNEESSAAVDSSEKPEATLFSLDMVDLTSIIKSSQVISNEMNSFDELLKRMIGIIMANAGAESGAIIIKEGQFGIAAYSTRTSCETYDPPHALEDDKLPTSIIHYVIHTHSVLFIPNIEDDPRFVTNINKSSVICMPILHKNTLVGILYLQASVSTFTYKHVNVLTLLCDQIGISITNALLFKSLQKATQTNAQMIETQLKALEEARASREQALRATKMKSNFLANMSHELRTPFSGFYGMISLLSETSLDAEQREFVSIAKQSCEMLLHIIDDLLDFSKLEAHKVKLHYGLCYVEDIIADRLELLITLATNKNVELSYFIDKNVPPIIYADGNRIGQVLLNLIGNAIKFTHYGEVVVHCSVDKEQFDDDDLLLKISVRDTGIGMSEEEIKGLFLPFSQVDGSTTRNFGGTGLGLSICLQLVKLMQGDIHVVSSVNNGSTFSFTVRVKNGATVVAEPDGDSRSKTIQDLSAQLGQPRILTVCQTGMKGMLEDSLPWLSLDHQYSIDEAIRCIFEKIQCGTPYDCIIVDAPLPDALKQLITVVESKPRLSRTRILLLIAPAVDNVRRANISPKPSVDIIQHHFLFHPLVTRMSKPVRQLKLLNSLVKALSQHEEPPALNEPADFTSQQPIEEAKPVSSFSTSRQTLEGFSPEELAIFKGQKILVAEDNFIAQKLVVKQLGKLGFVVETCNNGFECFDTWKARGPGYFLLAWIDHHMPGCDGIEATKKIRAYEKKMKYEKPLPIIALTADIQATAQENCIQAGMNDYVTKPLMQKDLAIILRKYCFNSVV</sequence>
<dbReference type="SMART" id="SM00065">
    <property type="entry name" value="GAF"/>
    <property type="match status" value="1"/>
</dbReference>
<dbReference type="InterPro" id="IPR029016">
    <property type="entry name" value="GAF-like_dom_sf"/>
</dbReference>
<evidence type="ECO:0000256" key="11">
    <source>
        <dbReference type="SAM" id="MobiDB-lite"/>
    </source>
</evidence>
<dbReference type="PANTHER" id="PTHR45339:SF5">
    <property type="entry name" value="HISTIDINE KINASE"/>
    <property type="match status" value="1"/>
</dbReference>
<organism evidence="15 16">
    <name type="scientific">Rhizopus oryzae</name>
    <name type="common">Mucormycosis agent</name>
    <name type="synonym">Rhizopus arrhizus var. delemar</name>
    <dbReference type="NCBI Taxonomy" id="64495"/>
    <lineage>
        <taxon>Eukaryota</taxon>
        <taxon>Fungi</taxon>
        <taxon>Fungi incertae sedis</taxon>
        <taxon>Mucoromycota</taxon>
        <taxon>Mucoromycotina</taxon>
        <taxon>Mucoromycetes</taxon>
        <taxon>Mucorales</taxon>
        <taxon>Mucorineae</taxon>
        <taxon>Rhizopodaceae</taxon>
        <taxon>Rhizopus</taxon>
    </lineage>
</organism>
<protein>
    <recommendedName>
        <fullName evidence="2">histidine kinase</fullName>
        <ecNumber evidence="2">2.7.13.3</ecNumber>
    </recommendedName>
</protein>
<proteinExistence type="predicted"/>
<keyword evidence="8" id="KW-0902">Two-component regulatory system</keyword>
<dbReference type="Gene3D" id="3.30.565.10">
    <property type="entry name" value="Histidine kinase-like ATPase, C-terminal domain"/>
    <property type="match status" value="1"/>
</dbReference>
<dbReference type="SUPFAM" id="SSF52172">
    <property type="entry name" value="CheY-like"/>
    <property type="match status" value="1"/>
</dbReference>
<dbReference type="InterPro" id="IPR000719">
    <property type="entry name" value="Prot_kinase_dom"/>
</dbReference>
<dbReference type="Gene3D" id="1.10.510.10">
    <property type="entry name" value="Transferase(Phosphotransferase) domain 1"/>
    <property type="match status" value="1"/>
</dbReference>
<dbReference type="PROSITE" id="PS50011">
    <property type="entry name" value="PROTEIN_KINASE_DOM"/>
    <property type="match status" value="1"/>
</dbReference>
<dbReference type="Proteomes" id="UP000717996">
    <property type="component" value="Unassembled WGS sequence"/>
</dbReference>
<dbReference type="FunFam" id="1.10.287.130:FF:000002">
    <property type="entry name" value="Two-component osmosensing histidine kinase"/>
    <property type="match status" value="1"/>
</dbReference>
<dbReference type="PRINTS" id="PR00344">
    <property type="entry name" value="BCTRLSENSOR"/>
</dbReference>
<reference evidence="15" key="1">
    <citation type="journal article" date="2020" name="Microb. Genom.">
        <title>Genetic diversity of clinical and environmental Mucorales isolates obtained from an investigation of mucormycosis cases among solid organ transplant recipients.</title>
        <authorList>
            <person name="Nguyen M.H."/>
            <person name="Kaul D."/>
            <person name="Muto C."/>
            <person name="Cheng S.J."/>
            <person name="Richter R.A."/>
            <person name="Bruno V.M."/>
            <person name="Liu G."/>
            <person name="Beyhan S."/>
            <person name="Sundermann A.J."/>
            <person name="Mounaud S."/>
            <person name="Pasculle A.W."/>
            <person name="Nierman W.C."/>
            <person name="Driscoll E."/>
            <person name="Cumbie R."/>
            <person name="Clancy C.J."/>
            <person name="Dupont C.L."/>
        </authorList>
    </citation>
    <scope>NUCLEOTIDE SEQUENCE</scope>
    <source>
        <strain evidence="15">GL16</strain>
    </source>
</reference>
<evidence type="ECO:0000256" key="2">
    <source>
        <dbReference type="ARBA" id="ARBA00012438"/>
    </source>
</evidence>
<evidence type="ECO:0000256" key="6">
    <source>
        <dbReference type="ARBA" id="ARBA00022777"/>
    </source>
</evidence>
<dbReference type="InterPro" id="IPR001789">
    <property type="entry name" value="Sig_transdc_resp-reg_receiver"/>
</dbReference>
<evidence type="ECO:0000256" key="3">
    <source>
        <dbReference type="ARBA" id="ARBA00022553"/>
    </source>
</evidence>
<accession>A0A9P6YMU0</accession>
<evidence type="ECO:0000259" key="14">
    <source>
        <dbReference type="PROSITE" id="PS50110"/>
    </source>
</evidence>
<dbReference type="InterPro" id="IPR003661">
    <property type="entry name" value="HisK_dim/P_dom"/>
</dbReference>
<dbReference type="Pfam" id="PF13191">
    <property type="entry name" value="AAA_16"/>
    <property type="match status" value="1"/>
</dbReference>
<dbReference type="Gene3D" id="3.30.450.40">
    <property type="match status" value="1"/>
</dbReference>
<dbReference type="Pfam" id="PF00072">
    <property type="entry name" value="Response_reg"/>
    <property type="match status" value="1"/>
</dbReference>
<dbReference type="SUPFAM" id="SSF56112">
    <property type="entry name" value="Protein kinase-like (PK-like)"/>
    <property type="match status" value="1"/>
</dbReference>
<dbReference type="GO" id="GO:0005524">
    <property type="term" value="F:ATP binding"/>
    <property type="evidence" value="ECO:0007669"/>
    <property type="project" value="UniProtKB-KW"/>
</dbReference>
<dbReference type="EMBL" id="JAANIT010000074">
    <property type="protein sequence ID" value="KAG1552664.1"/>
    <property type="molecule type" value="Genomic_DNA"/>
</dbReference>
<dbReference type="FunFam" id="3.30.565.10:FF:000010">
    <property type="entry name" value="Sensor histidine kinase RcsC"/>
    <property type="match status" value="1"/>
</dbReference>
<feature type="compositionally biased region" description="Polar residues" evidence="11">
    <location>
        <begin position="1417"/>
        <end position="1435"/>
    </location>
</feature>
<evidence type="ECO:0000259" key="12">
    <source>
        <dbReference type="PROSITE" id="PS50011"/>
    </source>
</evidence>
<dbReference type="InterPro" id="IPR011009">
    <property type="entry name" value="Kinase-like_dom_sf"/>
</dbReference>
<dbReference type="InterPro" id="IPR036097">
    <property type="entry name" value="HisK_dim/P_sf"/>
</dbReference>
<dbReference type="SMART" id="SM00387">
    <property type="entry name" value="HATPase_c"/>
    <property type="match status" value="1"/>
</dbReference>
<feature type="modified residue" description="4-aspartylphosphate" evidence="9">
    <location>
        <position position="2138"/>
    </location>
</feature>
<evidence type="ECO:0000259" key="13">
    <source>
        <dbReference type="PROSITE" id="PS50109"/>
    </source>
</evidence>
<name>A0A9P6YMU0_RHIOR</name>
<dbReference type="SMART" id="SM00220">
    <property type="entry name" value="S_TKc"/>
    <property type="match status" value="1"/>
</dbReference>
<evidence type="ECO:0000313" key="16">
    <source>
        <dbReference type="Proteomes" id="UP000717996"/>
    </source>
</evidence>
<dbReference type="Pfam" id="PF00069">
    <property type="entry name" value="Pkinase"/>
    <property type="match status" value="1"/>
</dbReference>
<dbReference type="EC" id="2.7.13.3" evidence="2"/>
<dbReference type="Gene3D" id="1.10.287.130">
    <property type="match status" value="1"/>
</dbReference>
<dbReference type="SUPFAM" id="SSF55781">
    <property type="entry name" value="GAF domain-like"/>
    <property type="match status" value="1"/>
</dbReference>
<dbReference type="InterPro" id="IPR036890">
    <property type="entry name" value="HATPase_C_sf"/>
</dbReference>
<feature type="coiled-coil region" evidence="10">
    <location>
        <begin position="1612"/>
        <end position="1646"/>
    </location>
</feature>
<dbReference type="Pfam" id="PF02518">
    <property type="entry name" value="HATPase_c"/>
    <property type="match status" value="1"/>
</dbReference>
<dbReference type="InterPro" id="IPR005467">
    <property type="entry name" value="His_kinase_dom"/>
</dbReference>
<evidence type="ECO:0000313" key="15">
    <source>
        <dbReference type="EMBL" id="KAG1552664.1"/>
    </source>
</evidence>
<evidence type="ECO:0000256" key="1">
    <source>
        <dbReference type="ARBA" id="ARBA00000085"/>
    </source>
</evidence>
<evidence type="ECO:0000256" key="10">
    <source>
        <dbReference type="SAM" id="Coils"/>
    </source>
</evidence>
<keyword evidence="10" id="KW-0175">Coiled coil</keyword>
<keyword evidence="3 9" id="KW-0597">Phosphoprotein</keyword>
<dbReference type="InterPro" id="IPR003018">
    <property type="entry name" value="GAF"/>
</dbReference>
<keyword evidence="7" id="KW-0067">ATP-binding</keyword>
<comment type="catalytic activity">
    <reaction evidence="1">
        <text>ATP + protein L-histidine = ADP + protein N-phospho-L-histidine.</text>
        <dbReference type="EC" id="2.7.13.3"/>
    </reaction>
</comment>
<feature type="domain" description="Histidine kinase" evidence="13">
    <location>
        <begin position="1652"/>
        <end position="1875"/>
    </location>
</feature>
<dbReference type="OrthoDB" id="60033at2759"/>
<evidence type="ECO:0000256" key="4">
    <source>
        <dbReference type="ARBA" id="ARBA00022679"/>
    </source>
</evidence>
<evidence type="ECO:0000256" key="5">
    <source>
        <dbReference type="ARBA" id="ARBA00022741"/>
    </source>
</evidence>
<keyword evidence="5" id="KW-0547">Nucleotide-binding</keyword>
<dbReference type="Pfam" id="PF01590">
    <property type="entry name" value="GAF"/>
    <property type="match status" value="1"/>
</dbReference>
<dbReference type="Gene3D" id="3.40.50.300">
    <property type="entry name" value="P-loop containing nucleotide triphosphate hydrolases"/>
    <property type="match status" value="1"/>
</dbReference>
<evidence type="ECO:0000256" key="7">
    <source>
        <dbReference type="ARBA" id="ARBA00022840"/>
    </source>
</evidence>
<dbReference type="SMART" id="SM00448">
    <property type="entry name" value="REC"/>
    <property type="match status" value="1"/>
</dbReference>
<keyword evidence="4" id="KW-0808">Transferase</keyword>
<dbReference type="CDD" id="cd00082">
    <property type="entry name" value="HisKA"/>
    <property type="match status" value="1"/>
</dbReference>
<dbReference type="SMART" id="SM00388">
    <property type="entry name" value="HisKA"/>
    <property type="match status" value="1"/>
</dbReference>
<dbReference type="InterPro" id="IPR011006">
    <property type="entry name" value="CheY-like_superfamily"/>
</dbReference>
<dbReference type="InterPro" id="IPR004358">
    <property type="entry name" value="Sig_transdc_His_kin-like_C"/>
</dbReference>
<dbReference type="Pfam" id="PF00512">
    <property type="entry name" value="HisKA"/>
    <property type="match status" value="1"/>
</dbReference>